<sequence length="159" mass="18152">MKRFYHFRANNPRYCANLLPSVERKVLTSEIVIPLPERTKDGCRLLLVNSGKKWNPKTISLDEIFRAVMLSLDAAMAEPKTQIAGVQVIIDMDGFSLSHVTQFTPSFAATLTEWVQRCLPCRLKGIHIVNQPFIFNMVFALFKPFLLVSLKNIHGRYSN</sequence>
<evidence type="ECO:0000313" key="4">
    <source>
        <dbReference type="RefSeq" id="XP_026670312.1"/>
    </source>
</evidence>
<dbReference type="PANTHER" id="PTHR10174">
    <property type="entry name" value="ALPHA-TOCOPHEROL TRANSFER PROTEIN-RELATED"/>
    <property type="match status" value="1"/>
</dbReference>
<dbReference type="AlphaFoldDB" id="A0AAJ7WBM2"/>
<dbReference type="GO" id="GO:0016020">
    <property type="term" value="C:membrane"/>
    <property type="evidence" value="ECO:0007669"/>
    <property type="project" value="TreeGrafter"/>
</dbReference>
<dbReference type="Proteomes" id="UP000694925">
    <property type="component" value="Unplaced"/>
</dbReference>
<dbReference type="RefSeq" id="XP_026670312.1">
    <property type="nucleotide sequence ID" value="XM_026814511.1"/>
</dbReference>
<gene>
    <name evidence="4" type="primary">LOC108626038</name>
</gene>
<dbReference type="Gene3D" id="3.40.525.10">
    <property type="entry name" value="CRAL-TRIO lipid binding domain"/>
    <property type="match status" value="1"/>
</dbReference>
<name>A0AAJ7WBM2_9HYME</name>
<dbReference type="SMART" id="SM00516">
    <property type="entry name" value="SEC14"/>
    <property type="match status" value="1"/>
</dbReference>
<dbReference type="SUPFAM" id="SSF52087">
    <property type="entry name" value="CRAL/TRIO domain"/>
    <property type="match status" value="1"/>
</dbReference>
<dbReference type="InterPro" id="IPR036865">
    <property type="entry name" value="CRAL-TRIO_dom_sf"/>
</dbReference>
<evidence type="ECO:0000259" key="2">
    <source>
        <dbReference type="PROSITE" id="PS50191"/>
    </source>
</evidence>
<protein>
    <submittedName>
        <fullName evidence="4">Alpha-tocopherol transfer protein-like</fullName>
    </submittedName>
</protein>
<accession>A0AAJ7WBM2</accession>
<organism evidence="3 4">
    <name type="scientific">Ceratina calcarata</name>
    <dbReference type="NCBI Taxonomy" id="156304"/>
    <lineage>
        <taxon>Eukaryota</taxon>
        <taxon>Metazoa</taxon>
        <taxon>Ecdysozoa</taxon>
        <taxon>Arthropoda</taxon>
        <taxon>Hexapoda</taxon>
        <taxon>Insecta</taxon>
        <taxon>Pterygota</taxon>
        <taxon>Neoptera</taxon>
        <taxon>Endopterygota</taxon>
        <taxon>Hymenoptera</taxon>
        <taxon>Apocrita</taxon>
        <taxon>Aculeata</taxon>
        <taxon>Apoidea</taxon>
        <taxon>Anthophila</taxon>
        <taxon>Apidae</taxon>
        <taxon>Ceratina</taxon>
        <taxon>Zadontomerus</taxon>
    </lineage>
</organism>
<evidence type="ECO:0000256" key="1">
    <source>
        <dbReference type="SAM" id="Phobius"/>
    </source>
</evidence>
<dbReference type="InterPro" id="IPR001251">
    <property type="entry name" value="CRAL-TRIO_dom"/>
</dbReference>
<dbReference type="PROSITE" id="PS50191">
    <property type="entry name" value="CRAL_TRIO"/>
    <property type="match status" value="1"/>
</dbReference>
<dbReference type="KEGG" id="ccal:108626038"/>
<keyword evidence="1" id="KW-0812">Transmembrane</keyword>
<dbReference type="Pfam" id="PF00650">
    <property type="entry name" value="CRAL_TRIO"/>
    <property type="match status" value="1"/>
</dbReference>
<dbReference type="CDD" id="cd00170">
    <property type="entry name" value="SEC14"/>
    <property type="match status" value="1"/>
</dbReference>
<keyword evidence="1" id="KW-0472">Membrane</keyword>
<proteinExistence type="predicted"/>
<dbReference type="PANTHER" id="PTHR10174:SF220">
    <property type="entry name" value="LD41874P"/>
    <property type="match status" value="1"/>
</dbReference>
<feature type="domain" description="CRAL-TRIO" evidence="2">
    <location>
        <begin position="19"/>
        <end position="146"/>
    </location>
</feature>
<keyword evidence="3" id="KW-1185">Reference proteome</keyword>
<dbReference type="GO" id="GO:1902936">
    <property type="term" value="F:phosphatidylinositol bisphosphate binding"/>
    <property type="evidence" value="ECO:0007669"/>
    <property type="project" value="TreeGrafter"/>
</dbReference>
<reference evidence="4" key="1">
    <citation type="submission" date="2025-08" db="UniProtKB">
        <authorList>
            <consortium name="RefSeq"/>
        </authorList>
    </citation>
    <scope>IDENTIFICATION</scope>
    <source>
        <tissue evidence="4">Whole body</tissue>
    </source>
</reference>
<evidence type="ECO:0000313" key="3">
    <source>
        <dbReference type="Proteomes" id="UP000694925"/>
    </source>
</evidence>
<keyword evidence="1" id="KW-1133">Transmembrane helix</keyword>
<dbReference type="GeneID" id="108626038"/>
<feature type="transmembrane region" description="Helical" evidence="1">
    <location>
        <begin position="133"/>
        <end position="150"/>
    </location>
</feature>